<dbReference type="PROSITE" id="PS51479">
    <property type="entry name" value="ZF_RTR1"/>
    <property type="match status" value="1"/>
</dbReference>
<evidence type="ECO:0000256" key="1">
    <source>
        <dbReference type="ARBA" id="ARBA00004123"/>
    </source>
</evidence>
<dbReference type="EMBL" id="MU839833">
    <property type="protein sequence ID" value="KAK1755567.1"/>
    <property type="molecule type" value="Genomic_DNA"/>
</dbReference>
<evidence type="ECO:0000256" key="6">
    <source>
        <dbReference type="ARBA" id="ARBA00022833"/>
    </source>
</evidence>
<dbReference type="AlphaFoldDB" id="A0AAJ0BCL6"/>
<comment type="function">
    <text evidence="12">Putative RNA polymerase II subunit B1 C-terminal domain (CTD) phosphatase involved in RNA polymerase II transcription regulation.</text>
</comment>
<keyword evidence="16" id="KW-1185">Reference proteome</keyword>
<keyword evidence="7 12" id="KW-0904">Protein phosphatase</keyword>
<accession>A0AAJ0BCL6</accession>
<dbReference type="Gene3D" id="1.25.40.820">
    <property type="match status" value="1"/>
</dbReference>
<reference evidence="15" key="1">
    <citation type="submission" date="2023-06" db="EMBL/GenBank/DDBJ databases">
        <title>Genome-scale phylogeny and comparative genomics of the fungal order Sordariales.</title>
        <authorList>
            <consortium name="Lawrence Berkeley National Laboratory"/>
            <person name="Hensen N."/>
            <person name="Bonometti L."/>
            <person name="Westerberg I."/>
            <person name="Brannstrom I.O."/>
            <person name="Guillou S."/>
            <person name="Cros-Aarteil S."/>
            <person name="Calhoun S."/>
            <person name="Haridas S."/>
            <person name="Kuo A."/>
            <person name="Mondo S."/>
            <person name="Pangilinan J."/>
            <person name="Riley R."/>
            <person name="Labutti K."/>
            <person name="Andreopoulos B."/>
            <person name="Lipzen A."/>
            <person name="Chen C."/>
            <person name="Yanf M."/>
            <person name="Daum C."/>
            <person name="Ng V."/>
            <person name="Clum A."/>
            <person name="Steindorff A."/>
            <person name="Ohm R."/>
            <person name="Martin F."/>
            <person name="Silar P."/>
            <person name="Natvig D."/>
            <person name="Lalanne C."/>
            <person name="Gautier V."/>
            <person name="Ament-Velasquez S.L."/>
            <person name="Kruys A."/>
            <person name="Hutchinson M.I."/>
            <person name="Powell A.J."/>
            <person name="Barry K."/>
            <person name="Miller A.N."/>
            <person name="Grigoriev I.V."/>
            <person name="Debuchy R."/>
            <person name="Gladieux P."/>
            <person name="Thoren M.H."/>
            <person name="Johannesson H."/>
        </authorList>
    </citation>
    <scope>NUCLEOTIDE SEQUENCE</scope>
    <source>
        <strain evidence="15">PSN4</strain>
    </source>
</reference>
<protein>
    <recommendedName>
        <fullName evidence="12">RNA polymerase II subunit B1 CTD phosphatase RPAP2 homolog</fullName>
        <ecNumber evidence="12">3.1.3.16</ecNumber>
    </recommendedName>
</protein>
<dbReference type="EC" id="3.1.3.16" evidence="12"/>
<evidence type="ECO:0000256" key="8">
    <source>
        <dbReference type="ARBA" id="ARBA00023242"/>
    </source>
</evidence>
<organism evidence="15 16">
    <name type="scientific">Echria macrotheca</name>
    <dbReference type="NCBI Taxonomy" id="438768"/>
    <lineage>
        <taxon>Eukaryota</taxon>
        <taxon>Fungi</taxon>
        <taxon>Dikarya</taxon>
        <taxon>Ascomycota</taxon>
        <taxon>Pezizomycotina</taxon>
        <taxon>Sordariomycetes</taxon>
        <taxon>Sordariomycetidae</taxon>
        <taxon>Sordariales</taxon>
        <taxon>Schizotheciaceae</taxon>
        <taxon>Echria</taxon>
    </lineage>
</organism>
<dbReference type="GO" id="GO:0005737">
    <property type="term" value="C:cytoplasm"/>
    <property type="evidence" value="ECO:0007669"/>
    <property type="project" value="TreeGrafter"/>
</dbReference>
<evidence type="ECO:0000256" key="9">
    <source>
        <dbReference type="ARBA" id="ARBA00047761"/>
    </source>
</evidence>
<dbReference type="GO" id="GO:0008270">
    <property type="term" value="F:zinc ion binding"/>
    <property type="evidence" value="ECO:0007669"/>
    <property type="project" value="UniProtKB-KW"/>
</dbReference>
<dbReference type="InterPro" id="IPR039693">
    <property type="entry name" value="Rtr1/RPAP2"/>
</dbReference>
<evidence type="ECO:0000256" key="10">
    <source>
        <dbReference type="ARBA" id="ARBA00048336"/>
    </source>
</evidence>
<comment type="catalytic activity">
    <reaction evidence="9 12">
        <text>O-phospho-L-seryl-[protein] + H2O = L-seryl-[protein] + phosphate</text>
        <dbReference type="Rhea" id="RHEA:20629"/>
        <dbReference type="Rhea" id="RHEA-COMP:9863"/>
        <dbReference type="Rhea" id="RHEA-COMP:11604"/>
        <dbReference type="ChEBI" id="CHEBI:15377"/>
        <dbReference type="ChEBI" id="CHEBI:29999"/>
        <dbReference type="ChEBI" id="CHEBI:43474"/>
        <dbReference type="ChEBI" id="CHEBI:83421"/>
        <dbReference type="EC" id="3.1.3.16"/>
    </reaction>
</comment>
<evidence type="ECO:0000259" key="14">
    <source>
        <dbReference type="PROSITE" id="PS51479"/>
    </source>
</evidence>
<evidence type="ECO:0000313" key="16">
    <source>
        <dbReference type="Proteomes" id="UP001239445"/>
    </source>
</evidence>
<evidence type="ECO:0000313" key="15">
    <source>
        <dbReference type="EMBL" id="KAK1755567.1"/>
    </source>
</evidence>
<dbReference type="PANTHER" id="PTHR14732">
    <property type="entry name" value="RNA POLYMERASE II SUBUNIT B1 CTD PHOSPHATASE RPAP2-RELATED"/>
    <property type="match status" value="1"/>
</dbReference>
<evidence type="ECO:0000256" key="4">
    <source>
        <dbReference type="ARBA" id="ARBA00022771"/>
    </source>
</evidence>
<dbReference type="GO" id="GO:0008420">
    <property type="term" value="F:RNA polymerase II CTD heptapeptide repeat phosphatase activity"/>
    <property type="evidence" value="ECO:0007669"/>
    <property type="project" value="UniProtKB-UniRule"/>
</dbReference>
<comment type="similarity">
    <text evidence="2 11 12">Belongs to the RPAP2 family.</text>
</comment>
<proteinExistence type="inferred from homology"/>
<keyword evidence="8 12" id="KW-0539">Nucleus</keyword>
<sequence>MHSLLVVTTIPQTHPSECLSPRPDMAMHSSASKPKGILKRPKGVVDAAPPPPEPTPRPLEQQIAIQQAKELLRLRGEEIKPPVPLEVFEHLSQFPTVRTGFSAAEPYPDDVQEFLSALQDFTPREYDDLIEERNCVGNCGYTLCPNPRRQYTGRFKMRRAGVANVADLNMWCSDDCALRALFIKTQMNNPSYIKKDGKKLVRIELRSEVDALSRDMNRLSLDKKDELDKKDHTSLAAERGDVGLVSRQIDVTIREKSTADAKPPDRQLAEDAHLMLEGHKSTFGTAEEEDEDDSDDDFLPSTIRM</sequence>
<keyword evidence="5 12" id="KW-0378">Hydrolase</keyword>
<dbReference type="Proteomes" id="UP001239445">
    <property type="component" value="Unassembled WGS sequence"/>
</dbReference>
<dbReference type="InterPro" id="IPR007308">
    <property type="entry name" value="Rtr1/RPAP2_dom"/>
</dbReference>
<feature type="region of interest" description="Disordered" evidence="13">
    <location>
        <begin position="255"/>
        <end position="305"/>
    </location>
</feature>
<feature type="compositionally biased region" description="Basic and acidic residues" evidence="13">
    <location>
        <begin position="255"/>
        <end position="280"/>
    </location>
</feature>
<keyword evidence="3 12" id="KW-0479">Metal-binding</keyword>
<dbReference type="GO" id="GO:0043175">
    <property type="term" value="F:RNA polymerase core enzyme binding"/>
    <property type="evidence" value="ECO:0007669"/>
    <property type="project" value="UniProtKB-UniRule"/>
</dbReference>
<feature type="compositionally biased region" description="Acidic residues" evidence="13">
    <location>
        <begin position="286"/>
        <end position="298"/>
    </location>
</feature>
<comment type="subcellular location">
    <subcellularLocation>
        <location evidence="1 12">Nucleus</location>
    </subcellularLocation>
</comment>
<keyword evidence="4 12" id="KW-0863">Zinc-finger</keyword>
<feature type="region of interest" description="Disordered" evidence="13">
    <location>
        <begin position="13"/>
        <end position="58"/>
    </location>
</feature>
<name>A0AAJ0BCL6_9PEZI</name>
<dbReference type="Pfam" id="PF04181">
    <property type="entry name" value="RPAP2_Rtr1"/>
    <property type="match status" value="1"/>
</dbReference>
<evidence type="ECO:0000256" key="2">
    <source>
        <dbReference type="ARBA" id="ARBA00005676"/>
    </source>
</evidence>
<evidence type="ECO:0000256" key="5">
    <source>
        <dbReference type="ARBA" id="ARBA00022801"/>
    </source>
</evidence>
<gene>
    <name evidence="15" type="ORF">QBC47DRAFT_380676</name>
</gene>
<evidence type="ECO:0000256" key="12">
    <source>
        <dbReference type="RuleBase" id="RU367080"/>
    </source>
</evidence>
<dbReference type="PANTHER" id="PTHR14732:SF0">
    <property type="entry name" value="RNA POLYMERASE II SUBUNIT B1 CTD PHOSPHATASE RPAP2-RELATED"/>
    <property type="match status" value="1"/>
</dbReference>
<dbReference type="GO" id="GO:0005634">
    <property type="term" value="C:nucleus"/>
    <property type="evidence" value="ECO:0007669"/>
    <property type="project" value="UniProtKB-SubCell"/>
</dbReference>
<feature type="compositionally biased region" description="Pro residues" evidence="13">
    <location>
        <begin position="48"/>
        <end position="57"/>
    </location>
</feature>
<dbReference type="InterPro" id="IPR038534">
    <property type="entry name" value="Rtr1/RPAP2_sf"/>
</dbReference>
<evidence type="ECO:0000256" key="7">
    <source>
        <dbReference type="ARBA" id="ARBA00022912"/>
    </source>
</evidence>
<evidence type="ECO:0000256" key="3">
    <source>
        <dbReference type="ARBA" id="ARBA00022723"/>
    </source>
</evidence>
<keyword evidence="6 12" id="KW-0862">Zinc</keyword>
<evidence type="ECO:0000256" key="11">
    <source>
        <dbReference type="PROSITE-ProRule" id="PRU00812"/>
    </source>
</evidence>
<evidence type="ECO:0000256" key="13">
    <source>
        <dbReference type="SAM" id="MobiDB-lite"/>
    </source>
</evidence>
<feature type="domain" description="RTR1-type" evidence="14">
    <location>
        <begin position="116"/>
        <end position="195"/>
    </location>
</feature>
<comment type="catalytic activity">
    <reaction evidence="10 12">
        <text>O-phospho-L-threonyl-[protein] + H2O = L-threonyl-[protein] + phosphate</text>
        <dbReference type="Rhea" id="RHEA:47004"/>
        <dbReference type="Rhea" id="RHEA-COMP:11060"/>
        <dbReference type="Rhea" id="RHEA-COMP:11605"/>
        <dbReference type="ChEBI" id="CHEBI:15377"/>
        <dbReference type="ChEBI" id="CHEBI:30013"/>
        <dbReference type="ChEBI" id="CHEBI:43474"/>
        <dbReference type="ChEBI" id="CHEBI:61977"/>
        <dbReference type="EC" id="3.1.3.16"/>
    </reaction>
</comment>
<comment type="caution">
    <text evidence="15">The sequence shown here is derived from an EMBL/GenBank/DDBJ whole genome shotgun (WGS) entry which is preliminary data.</text>
</comment>